<evidence type="ECO:0000313" key="2">
    <source>
        <dbReference type="EMBL" id="MBW61651.1"/>
    </source>
</evidence>
<accession>A0A2M4C937</accession>
<feature type="signal peptide" evidence="1">
    <location>
        <begin position="1"/>
        <end position="18"/>
    </location>
</feature>
<proteinExistence type="predicted"/>
<sequence>MVAQTIFGGFSFLAVALCECVTKICLSVSLSPADPQGICNFCRQIVIIAPASYSGMGRRGRANDYFLISDKRVTCFVFSPCNRCKGCSRPCVSSKYNEENLS</sequence>
<name>A0A2M4C937_9DIPT</name>
<reference evidence="2" key="1">
    <citation type="submission" date="2018-01" db="EMBL/GenBank/DDBJ databases">
        <title>An insight into the sialome of Amazonian anophelines.</title>
        <authorList>
            <person name="Ribeiro J.M."/>
            <person name="Scarpassa V."/>
            <person name="Calvo E."/>
        </authorList>
    </citation>
    <scope>NUCLEOTIDE SEQUENCE</scope>
    <source>
        <tissue evidence="2">Salivary glands</tissue>
    </source>
</reference>
<evidence type="ECO:0000256" key="1">
    <source>
        <dbReference type="SAM" id="SignalP"/>
    </source>
</evidence>
<dbReference type="AlphaFoldDB" id="A0A2M4C937"/>
<organism evidence="2">
    <name type="scientific">Anopheles marajoara</name>
    <dbReference type="NCBI Taxonomy" id="58244"/>
    <lineage>
        <taxon>Eukaryota</taxon>
        <taxon>Metazoa</taxon>
        <taxon>Ecdysozoa</taxon>
        <taxon>Arthropoda</taxon>
        <taxon>Hexapoda</taxon>
        <taxon>Insecta</taxon>
        <taxon>Pterygota</taxon>
        <taxon>Neoptera</taxon>
        <taxon>Endopterygota</taxon>
        <taxon>Diptera</taxon>
        <taxon>Nematocera</taxon>
        <taxon>Culicoidea</taxon>
        <taxon>Culicidae</taxon>
        <taxon>Anophelinae</taxon>
        <taxon>Anopheles</taxon>
    </lineage>
</organism>
<dbReference type="EMBL" id="GGFJ01012510">
    <property type="protein sequence ID" value="MBW61651.1"/>
    <property type="molecule type" value="Transcribed_RNA"/>
</dbReference>
<feature type="chain" id="PRO_5014928177" evidence="1">
    <location>
        <begin position="19"/>
        <end position="102"/>
    </location>
</feature>
<protein>
    <submittedName>
        <fullName evidence="2">Putative secreted protein</fullName>
    </submittedName>
</protein>
<keyword evidence="1" id="KW-0732">Signal</keyword>